<dbReference type="PROSITE" id="PS51704">
    <property type="entry name" value="GP_PDE"/>
    <property type="match status" value="1"/>
</dbReference>
<dbReference type="Gene3D" id="3.20.20.190">
    <property type="entry name" value="Phosphatidylinositol (PI) phosphodiesterase"/>
    <property type="match status" value="1"/>
</dbReference>
<evidence type="ECO:0000313" key="3">
    <source>
        <dbReference type="Proteomes" id="UP001501175"/>
    </source>
</evidence>
<sequence length="288" mass="32461">MKKLLLFFLLAATACAPKTQIKVPDGGFQDYFKPQPGQALISAHRGGGDYRGYPENSIESFAYLAEKIGTPTRPIIIECDINLTRDSVLMMMHDDKLDRTSTGTGRISDVTWDYCKTLRLEDNQGNLTRYKIPTLEQVLRWGKGRVLYTLDVKRSVPFDKVVAMIHRTNAADYAAVITYNAIDAAKVYRLDPSLMISVNVRNRADYERLRELGVSDRNMIAFIGTREADPELYRFLHDKGIACILGTLGNLDKQAVAKGDYVYREFVRNGADILSTDRPLEVLKAVEL</sequence>
<proteinExistence type="predicted"/>
<dbReference type="RefSeq" id="WP_345243631.1">
    <property type="nucleotide sequence ID" value="NZ_BAABHD010000026.1"/>
</dbReference>
<dbReference type="PROSITE" id="PS51257">
    <property type="entry name" value="PROKAR_LIPOPROTEIN"/>
    <property type="match status" value="1"/>
</dbReference>
<accession>A0ABP8MVC2</accession>
<reference evidence="3" key="1">
    <citation type="journal article" date="2019" name="Int. J. Syst. Evol. Microbiol.">
        <title>The Global Catalogue of Microorganisms (GCM) 10K type strain sequencing project: providing services to taxonomists for standard genome sequencing and annotation.</title>
        <authorList>
            <consortium name="The Broad Institute Genomics Platform"/>
            <consortium name="The Broad Institute Genome Sequencing Center for Infectious Disease"/>
            <person name="Wu L."/>
            <person name="Ma J."/>
        </authorList>
    </citation>
    <scope>NUCLEOTIDE SEQUENCE [LARGE SCALE GENOMIC DNA]</scope>
    <source>
        <strain evidence="3">JCM 17927</strain>
    </source>
</reference>
<organism evidence="2 3">
    <name type="scientific">Nibrella saemangeumensis</name>
    <dbReference type="NCBI Taxonomy" id="1084526"/>
    <lineage>
        <taxon>Bacteria</taxon>
        <taxon>Pseudomonadati</taxon>
        <taxon>Bacteroidota</taxon>
        <taxon>Cytophagia</taxon>
        <taxon>Cytophagales</taxon>
        <taxon>Spirosomataceae</taxon>
        <taxon>Nibrella</taxon>
    </lineage>
</organism>
<evidence type="ECO:0000259" key="1">
    <source>
        <dbReference type="PROSITE" id="PS51704"/>
    </source>
</evidence>
<dbReference type="PANTHER" id="PTHR46320">
    <property type="entry name" value="GLYCEROPHOSPHODIESTER PHOSPHODIESTERASE 1"/>
    <property type="match status" value="1"/>
</dbReference>
<protein>
    <recommendedName>
        <fullName evidence="1">GP-PDE domain-containing protein</fullName>
    </recommendedName>
</protein>
<gene>
    <name evidence="2" type="ORF">GCM10023189_23180</name>
</gene>
<dbReference type="InterPro" id="IPR017946">
    <property type="entry name" value="PLC-like_Pdiesterase_TIM-brl"/>
</dbReference>
<dbReference type="InterPro" id="IPR030395">
    <property type="entry name" value="GP_PDE_dom"/>
</dbReference>
<feature type="domain" description="GP-PDE" evidence="1">
    <location>
        <begin position="39"/>
        <end position="286"/>
    </location>
</feature>
<dbReference type="SUPFAM" id="SSF51695">
    <property type="entry name" value="PLC-like phosphodiesterases"/>
    <property type="match status" value="1"/>
</dbReference>
<name>A0ABP8MVC2_9BACT</name>
<dbReference type="Proteomes" id="UP001501175">
    <property type="component" value="Unassembled WGS sequence"/>
</dbReference>
<dbReference type="CDD" id="cd08566">
    <property type="entry name" value="GDPD_AtGDE_like"/>
    <property type="match status" value="1"/>
</dbReference>
<evidence type="ECO:0000313" key="2">
    <source>
        <dbReference type="EMBL" id="GAA4455412.1"/>
    </source>
</evidence>
<comment type="caution">
    <text evidence="2">The sequence shown here is derived from an EMBL/GenBank/DDBJ whole genome shotgun (WGS) entry which is preliminary data.</text>
</comment>
<dbReference type="PANTHER" id="PTHR46320:SF1">
    <property type="entry name" value="GLYCEROPHOSPHODIESTER PHOSPHODIESTERASE 1"/>
    <property type="match status" value="1"/>
</dbReference>
<dbReference type="EMBL" id="BAABHD010000026">
    <property type="protein sequence ID" value="GAA4455412.1"/>
    <property type="molecule type" value="Genomic_DNA"/>
</dbReference>
<dbReference type="Pfam" id="PF03009">
    <property type="entry name" value="GDPD"/>
    <property type="match status" value="1"/>
</dbReference>
<keyword evidence="3" id="KW-1185">Reference proteome</keyword>